<evidence type="ECO:0000313" key="3">
    <source>
        <dbReference type="EMBL" id="VFQ61346.1"/>
    </source>
</evidence>
<name>A0A484KHE4_9ASTE</name>
<accession>A0A484KHE4</accession>
<dbReference type="Proteomes" id="UP000595140">
    <property type="component" value="Unassembled WGS sequence"/>
</dbReference>
<feature type="chain" id="PRO_5019810306" evidence="2">
    <location>
        <begin position="23"/>
        <end position="103"/>
    </location>
</feature>
<keyword evidence="4" id="KW-1185">Reference proteome</keyword>
<keyword evidence="1" id="KW-0472">Membrane</keyword>
<sequence length="103" mass="11621">MSSLSFTATVFILCRLRSHLCGCRLCRGHHSSLRAYTSLLRSDSPSIRFVSIRFVYLDQLRDEGQATRDITHLGAAIYCFLSSIIVLSIPCYLAVVLLFCFLL</sequence>
<keyword evidence="1" id="KW-1133">Transmembrane helix</keyword>
<protein>
    <submittedName>
        <fullName evidence="3">Uncharacterized protein</fullName>
    </submittedName>
</protein>
<gene>
    <name evidence="3" type="ORF">CCAM_LOCUS3122</name>
</gene>
<proteinExistence type="predicted"/>
<keyword evidence="2" id="KW-0732">Signal</keyword>
<feature type="signal peptide" evidence="2">
    <location>
        <begin position="1"/>
        <end position="22"/>
    </location>
</feature>
<organism evidence="3 4">
    <name type="scientific">Cuscuta campestris</name>
    <dbReference type="NCBI Taxonomy" id="132261"/>
    <lineage>
        <taxon>Eukaryota</taxon>
        <taxon>Viridiplantae</taxon>
        <taxon>Streptophyta</taxon>
        <taxon>Embryophyta</taxon>
        <taxon>Tracheophyta</taxon>
        <taxon>Spermatophyta</taxon>
        <taxon>Magnoliopsida</taxon>
        <taxon>eudicotyledons</taxon>
        <taxon>Gunneridae</taxon>
        <taxon>Pentapetalae</taxon>
        <taxon>asterids</taxon>
        <taxon>lamiids</taxon>
        <taxon>Solanales</taxon>
        <taxon>Convolvulaceae</taxon>
        <taxon>Cuscuteae</taxon>
        <taxon>Cuscuta</taxon>
        <taxon>Cuscuta subgen. Grammica</taxon>
        <taxon>Cuscuta sect. Cleistogrammica</taxon>
    </lineage>
</organism>
<reference evidence="3 4" key="1">
    <citation type="submission" date="2018-04" db="EMBL/GenBank/DDBJ databases">
        <authorList>
            <person name="Vogel A."/>
        </authorList>
    </citation>
    <scope>NUCLEOTIDE SEQUENCE [LARGE SCALE GENOMIC DNA]</scope>
</reference>
<feature type="transmembrane region" description="Helical" evidence="1">
    <location>
        <begin position="75"/>
        <end position="102"/>
    </location>
</feature>
<dbReference type="EMBL" id="OOIL02000151">
    <property type="protein sequence ID" value="VFQ61346.1"/>
    <property type="molecule type" value="Genomic_DNA"/>
</dbReference>
<keyword evidence="1" id="KW-0812">Transmembrane</keyword>
<dbReference type="AlphaFoldDB" id="A0A484KHE4"/>
<evidence type="ECO:0000256" key="2">
    <source>
        <dbReference type="SAM" id="SignalP"/>
    </source>
</evidence>
<evidence type="ECO:0000313" key="4">
    <source>
        <dbReference type="Proteomes" id="UP000595140"/>
    </source>
</evidence>
<evidence type="ECO:0000256" key="1">
    <source>
        <dbReference type="SAM" id="Phobius"/>
    </source>
</evidence>